<dbReference type="AlphaFoldDB" id="A0A1F6TC58"/>
<protein>
    <recommendedName>
        <fullName evidence="1">NodB homology domain-containing protein</fullName>
    </recommendedName>
</protein>
<dbReference type="InterPro" id="IPR002509">
    <property type="entry name" value="NODB_dom"/>
</dbReference>
<feature type="domain" description="NodB homology" evidence="1">
    <location>
        <begin position="21"/>
        <end position="238"/>
    </location>
</feature>
<accession>A0A1F6TC58</accession>
<dbReference type="Proteomes" id="UP000177925">
    <property type="component" value="Unassembled WGS sequence"/>
</dbReference>
<dbReference type="PROSITE" id="PS51677">
    <property type="entry name" value="NODB"/>
    <property type="match status" value="1"/>
</dbReference>
<dbReference type="GO" id="GO:0016810">
    <property type="term" value="F:hydrolase activity, acting on carbon-nitrogen (but not peptide) bonds"/>
    <property type="evidence" value="ECO:0007669"/>
    <property type="project" value="InterPro"/>
</dbReference>
<dbReference type="EMBL" id="MFSS01000084">
    <property type="protein sequence ID" value="OGI42645.1"/>
    <property type="molecule type" value="Genomic_DNA"/>
</dbReference>
<gene>
    <name evidence="2" type="ORF">A2150_07020</name>
</gene>
<feature type="non-terminal residue" evidence="2">
    <location>
        <position position="262"/>
    </location>
</feature>
<feature type="non-terminal residue" evidence="2">
    <location>
        <position position="1"/>
    </location>
</feature>
<dbReference type="Gene3D" id="3.20.20.370">
    <property type="entry name" value="Glycoside hydrolase/deacetylase"/>
    <property type="match status" value="1"/>
</dbReference>
<dbReference type="Pfam" id="PF01522">
    <property type="entry name" value="Polysacc_deac_1"/>
    <property type="match status" value="1"/>
</dbReference>
<organism evidence="2 3">
    <name type="scientific">Candidatus Muproteobacteria bacterium RBG_16_64_11</name>
    <dbReference type="NCBI Taxonomy" id="1817758"/>
    <lineage>
        <taxon>Bacteria</taxon>
        <taxon>Pseudomonadati</taxon>
        <taxon>Pseudomonadota</taxon>
        <taxon>Candidatus Muproteobacteria</taxon>
    </lineage>
</organism>
<dbReference type="InterPro" id="IPR050248">
    <property type="entry name" value="Polysacc_deacetylase_ArnD"/>
</dbReference>
<dbReference type="STRING" id="1817758.A2150_07020"/>
<evidence type="ECO:0000259" key="1">
    <source>
        <dbReference type="PROSITE" id="PS51677"/>
    </source>
</evidence>
<reference evidence="2 3" key="1">
    <citation type="journal article" date="2016" name="Nat. Commun.">
        <title>Thousands of microbial genomes shed light on interconnected biogeochemical processes in an aquifer system.</title>
        <authorList>
            <person name="Anantharaman K."/>
            <person name="Brown C.T."/>
            <person name="Hug L.A."/>
            <person name="Sharon I."/>
            <person name="Castelle C.J."/>
            <person name="Probst A.J."/>
            <person name="Thomas B.C."/>
            <person name="Singh A."/>
            <person name="Wilkins M.J."/>
            <person name="Karaoz U."/>
            <person name="Brodie E.L."/>
            <person name="Williams K.H."/>
            <person name="Hubbard S.S."/>
            <person name="Banfield J.F."/>
        </authorList>
    </citation>
    <scope>NUCLEOTIDE SEQUENCE [LARGE SCALE GENOMIC DNA]</scope>
</reference>
<name>A0A1F6TC58_9PROT</name>
<comment type="caution">
    <text evidence="2">The sequence shown here is derived from an EMBL/GenBank/DDBJ whole genome shotgun (WGS) entry which is preliminary data.</text>
</comment>
<proteinExistence type="predicted"/>
<dbReference type="SUPFAM" id="SSF88713">
    <property type="entry name" value="Glycoside hydrolase/deacetylase"/>
    <property type="match status" value="1"/>
</dbReference>
<dbReference type="PANTHER" id="PTHR10587">
    <property type="entry name" value="GLYCOSYL TRANSFERASE-RELATED"/>
    <property type="match status" value="1"/>
</dbReference>
<dbReference type="InterPro" id="IPR011330">
    <property type="entry name" value="Glyco_hydro/deAcase_b/a-brl"/>
</dbReference>
<dbReference type="GO" id="GO:0005975">
    <property type="term" value="P:carbohydrate metabolic process"/>
    <property type="evidence" value="ECO:0007669"/>
    <property type="project" value="InterPro"/>
</dbReference>
<evidence type="ECO:0000313" key="2">
    <source>
        <dbReference type="EMBL" id="OGI42645.1"/>
    </source>
</evidence>
<sequence>GCIWRPPATPWAGDVVHPVPVRFLLTFDDGPSGAVEDNPTASILDQLAANPIQPGVKALFFVQTRNPEGGASAVGRKLLGRAHAEGHVLGLHSGSARGHIKHVDFPPHELDQSLRDGAADLRALTGAPRLFLRPPNWAYNDAVLAAYREHRFGMLLDDVRARDGKHWGFKWNPRLHSHIHSELAAVAEQIRGGELPALDGAIPVVVTLHDLNTATAGNLREYMEALMEGARRSGLRVDAKPFFDSRAEVERVARLRADPAAP</sequence>
<dbReference type="CDD" id="cd10917">
    <property type="entry name" value="CE4_NodB_like_6s_7s"/>
    <property type="match status" value="1"/>
</dbReference>
<evidence type="ECO:0000313" key="3">
    <source>
        <dbReference type="Proteomes" id="UP000177925"/>
    </source>
</evidence>